<feature type="transmembrane region" description="Helical" evidence="5">
    <location>
        <begin position="35"/>
        <end position="60"/>
    </location>
</feature>
<dbReference type="NCBIfam" id="TIGR03074">
    <property type="entry name" value="PQQ_membr_DH"/>
    <property type="match status" value="1"/>
</dbReference>
<dbReference type="Gene3D" id="2.140.10.10">
    <property type="entry name" value="Quinoprotein alcohol dehydrogenase-like superfamily"/>
    <property type="match status" value="2"/>
</dbReference>
<dbReference type="GO" id="GO:0048038">
    <property type="term" value="F:quinone binding"/>
    <property type="evidence" value="ECO:0007669"/>
    <property type="project" value="InterPro"/>
</dbReference>
<dbReference type="GO" id="GO:0016020">
    <property type="term" value="C:membrane"/>
    <property type="evidence" value="ECO:0007669"/>
    <property type="project" value="InterPro"/>
</dbReference>
<protein>
    <submittedName>
        <fullName evidence="7">Glucose dehydrogenase</fullName>
        <ecNumber evidence="7">1.1.5.2</ecNumber>
    </submittedName>
</protein>
<proteinExistence type="inferred from homology"/>
<feature type="transmembrane region" description="Helical" evidence="5">
    <location>
        <begin position="118"/>
        <end position="136"/>
    </location>
</feature>
<feature type="domain" description="Pyrrolo-quinoline quinone repeat" evidence="6">
    <location>
        <begin position="206"/>
        <end position="807"/>
    </location>
</feature>
<dbReference type="SUPFAM" id="SSF50998">
    <property type="entry name" value="Quinoprotein alcohol dehydrogenase-like"/>
    <property type="match status" value="1"/>
</dbReference>
<feature type="compositionally biased region" description="Basic and acidic residues" evidence="4">
    <location>
        <begin position="545"/>
        <end position="561"/>
    </location>
</feature>
<evidence type="ECO:0000313" key="8">
    <source>
        <dbReference type="Proteomes" id="UP000046373"/>
    </source>
</evidence>
<evidence type="ECO:0000256" key="5">
    <source>
        <dbReference type="SAM" id="Phobius"/>
    </source>
</evidence>
<dbReference type="InterPro" id="IPR011047">
    <property type="entry name" value="Quinoprotein_ADH-like_sf"/>
</dbReference>
<keyword evidence="3 7" id="KW-0560">Oxidoreductase</keyword>
<accession>A0A090EMM2</accession>
<feature type="transmembrane region" description="Helical" evidence="5">
    <location>
        <begin position="148"/>
        <end position="168"/>
    </location>
</feature>
<feature type="transmembrane region" description="Helical" evidence="5">
    <location>
        <begin position="90"/>
        <end position="106"/>
    </location>
</feature>
<evidence type="ECO:0000256" key="2">
    <source>
        <dbReference type="ARBA" id="ARBA00008156"/>
    </source>
</evidence>
<keyword evidence="5" id="KW-1133">Transmembrane helix</keyword>
<dbReference type="AlphaFoldDB" id="A0A090EMM2"/>
<dbReference type="GO" id="GO:0008876">
    <property type="term" value="F:quinoprotein glucose dehydrogenase activity"/>
    <property type="evidence" value="ECO:0007669"/>
    <property type="project" value="UniProtKB-EC"/>
</dbReference>
<evidence type="ECO:0000256" key="3">
    <source>
        <dbReference type="ARBA" id="ARBA00023002"/>
    </source>
</evidence>
<evidence type="ECO:0000259" key="6">
    <source>
        <dbReference type="Pfam" id="PF01011"/>
    </source>
</evidence>
<dbReference type="SMART" id="SM00564">
    <property type="entry name" value="PQQ"/>
    <property type="match status" value="5"/>
</dbReference>
<feature type="compositionally biased region" description="Low complexity" evidence="4">
    <location>
        <begin position="186"/>
        <end position="195"/>
    </location>
</feature>
<name>A0A090EMM2_MESPL</name>
<keyword evidence="5" id="KW-0812">Transmembrane</keyword>
<organism evidence="7 8">
    <name type="scientific">Mesorhizobium plurifarium</name>
    <dbReference type="NCBI Taxonomy" id="69974"/>
    <lineage>
        <taxon>Bacteria</taxon>
        <taxon>Pseudomonadati</taxon>
        <taxon>Pseudomonadota</taxon>
        <taxon>Alphaproteobacteria</taxon>
        <taxon>Hyphomicrobiales</taxon>
        <taxon>Phyllobacteriaceae</taxon>
        <taxon>Mesorhizobium</taxon>
    </lineage>
</organism>
<dbReference type="EC" id="1.1.5.2" evidence="7"/>
<comment type="cofactor">
    <cofactor evidence="1">
        <name>pyrroloquinoline quinone</name>
        <dbReference type="ChEBI" id="CHEBI:58442"/>
    </cofactor>
</comment>
<dbReference type="Pfam" id="PF01011">
    <property type="entry name" value="PQQ"/>
    <property type="match status" value="1"/>
</dbReference>
<dbReference type="EMBL" id="CCNB01000007">
    <property type="protein sequence ID" value="CDX32282.1"/>
    <property type="molecule type" value="Genomic_DNA"/>
</dbReference>
<evidence type="ECO:0000256" key="1">
    <source>
        <dbReference type="ARBA" id="ARBA00001931"/>
    </source>
</evidence>
<reference evidence="7 8" key="1">
    <citation type="submission" date="2014-08" db="EMBL/GenBank/DDBJ databases">
        <authorList>
            <person name="Moulin Lionel"/>
        </authorList>
    </citation>
    <scope>NUCLEOTIDE SEQUENCE [LARGE SCALE GENOMIC DNA]</scope>
</reference>
<dbReference type="PANTHER" id="PTHR32303:SF4">
    <property type="entry name" value="QUINOPROTEIN GLUCOSE DEHYDROGENASE"/>
    <property type="match status" value="1"/>
</dbReference>
<dbReference type="Proteomes" id="UP000046373">
    <property type="component" value="Unassembled WGS sequence"/>
</dbReference>
<dbReference type="CDD" id="cd10280">
    <property type="entry name" value="PQQ_mGDH"/>
    <property type="match status" value="1"/>
</dbReference>
<gene>
    <name evidence="7" type="primary">gcd</name>
    <name evidence="7" type="ORF">MPLDJ20_150102</name>
</gene>
<dbReference type="InterPro" id="IPR002372">
    <property type="entry name" value="PQQ_rpt_dom"/>
</dbReference>
<dbReference type="PANTHER" id="PTHR32303">
    <property type="entry name" value="QUINOPROTEIN ALCOHOL DEHYDROGENASE (CYTOCHROME C)"/>
    <property type="match status" value="1"/>
</dbReference>
<evidence type="ECO:0000256" key="4">
    <source>
        <dbReference type="SAM" id="MobiDB-lite"/>
    </source>
</evidence>
<dbReference type="InterPro" id="IPR018391">
    <property type="entry name" value="PQQ_b-propeller_rpt"/>
</dbReference>
<evidence type="ECO:0000313" key="7">
    <source>
        <dbReference type="EMBL" id="CDX32282.1"/>
    </source>
</evidence>
<feature type="region of interest" description="Disordered" evidence="4">
    <location>
        <begin position="176"/>
        <end position="197"/>
    </location>
</feature>
<sequence length="833" mass="89652">MRSPDITIYFTLENAMTDAGANNAHYPVRHRGIAFWWRALIGILLIVLGLLIGGGGAWLIALGGSWYYLPAGIALLLAGILLLAGNMAGVWLYALTWLATLAWAYWEVGFDGWALMPRTLAPTVILIFVLLAIPAFRDRTTRRSRNAAYVTGLLLPVIALGAFGFLHINALAQSQPTQPPAPAAQPAPNGAPASQDAAVHQAGNDWPVYGGSELATRYSPLNQITAANVSKLTRAWSFHTGDMPNGATKDLYSPENTPLEIGGHLYACSAKDIIISADARSGKEEWRYDPKVPDNAIPYGASCRGVAYFTVPGAKTDQACATRIIFGTLDARLIAIDAKTGKPCQDFGQQGSVDLNQGIGETVPGWYSITAPPTIVRGIAVVGAQVKDGQAENAPSGVVRGYDATTGKLAWAWDMGHPDRTGAPPQGDTYSRGTPNMWTVAAADPQLGYVYLPLGNAAVDYYGVDRKDFENQFNSSLVAVDVTTGKPVWHFQTVHHDLWDYDLGSQPTLVDFPTVTGKIPAIIVPSKQGQIYVLDRKSGKPLFPVEERKAPSGGVEPDKLSKTQPYSSYAHLDQPVLTEKDMWGMSPLDQLYCRIQFHRASYQGEYTPPTVDRPFIEYPGYNGGSDWGSIAVDTDSGVLIANYNDMPNYNQLIPRKKADEMGFKPIDKGGSPKKVRDIGDPQAGSPYAIAVNAGWRLPTGLLCSKPPYGHIRAIDLKTGRTLWDEPLGSADNNGPFGIPSMLPLTIGTPNNGGPLVTAGGLIFIAATTDNKLRAIDIKTGKEVWHADLPAGGQTTPMTYEVDGRQYVVIAPGGHHFMETKVGDEVIAYALPAG</sequence>
<feature type="transmembrane region" description="Helical" evidence="5">
    <location>
        <begin position="66"/>
        <end position="83"/>
    </location>
</feature>
<dbReference type="InterPro" id="IPR017511">
    <property type="entry name" value="PQQ_mDH"/>
</dbReference>
<comment type="similarity">
    <text evidence="2">Belongs to the bacterial PQQ dehydrogenase family.</text>
</comment>
<keyword evidence="5" id="KW-0472">Membrane</keyword>
<feature type="region of interest" description="Disordered" evidence="4">
    <location>
        <begin position="543"/>
        <end position="563"/>
    </location>
</feature>